<dbReference type="Proteomes" id="UP000323632">
    <property type="component" value="Unassembled WGS sequence"/>
</dbReference>
<feature type="chain" id="PRO_5024446182" description="Imelysin-like domain-containing protein" evidence="3">
    <location>
        <begin position="24"/>
        <end position="368"/>
    </location>
</feature>
<sequence>MKKYSLLPLVGLALLTATFTSCKDDKKVEPDMTFDELKVKVLSDFGPTVGNPLYSDFETKAASLQTAVTTLAATPTQANLDAARTAWKDVRVVWEQSEGFLIGPVEDDNYDPYMDTWPTDHNAMENLLAGSDPLTADFLTGYNDPDKEAEMTLRGFHPLEYLLWGTDGNRQASTITQREKDYMIALATDIHNNVSALKTKGVTFFASELSQPGVTGSRYTSKKDAIEAIANGLIDIVGEVGDGKMVEPFGATVNEADSTITESPYSHNSLIDFRNNIIGARNAYLCSYGSATGKSLSDLVKANNATLDQTIKSQFDAAINSFDGITTTFEKAVYNQRSQVQNTITALTTLKGTLEGSLVPYIQQYVKD</sequence>
<dbReference type="InterPro" id="IPR038352">
    <property type="entry name" value="Imelysin_sf"/>
</dbReference>
<comment type="caution">
    <text evidence="5">The sequence shown here is derived from an EMBL/GenBank/DDBJ whole genome shotgun (WGS) entry which is preliminary data.</text>
</comment>
<reference evidence="5 6" key="1">
    <citation type="submission" date="2019-09" db="EMBL/GenBank/DDBJ databases">
        <title>Genome sequence and assembly of Taibaiella sp.</title>
        <authorList>
            <person name="Chhetri G."/>
        </authorList>
    </citation>
    <scope>NUCLEOTIDE SEQUENCE [LARGE SCALE GENOMIC DNA]</scope>
    <source>
        <strain evidence="5 6">KVB11</strain>
    </source>
</reference>
<dbReference type="AlphaFoldDB" id="A0A5M6CJJ7"/>
<keyword evidence="2 3" id="KW-0732">Signal</keyword>
<dbReference type="GO" id="GO:0030313">
    <property type="term" value="C:cell envelope"/>
    <property type="evidence" value="ECO:0007669"/>
    <property type="project" value="UniProtKB-SubCell"/>
</dbReference>
<dbReference type="Pfam" id="PF09375">
    <property type="entry name" value="Peptidase_M75"/>
    <property type="match status" value="1"/>
</dbReference>
<evidence type="ECO:0000256" key="1">
    <source>
        <dbReference type="ARBA" id="ARBA00004196"/>
    </source>
</evidence>
<keyword evidence="6" id="KW-1185">Reference proteome</keyword>
<dbReference type="EMBL" id="VWSH01000003">
    <property type="protein sequence ID" value="KAA5533525.1"/>
    <property type="molecule type" value="Genomic_DNA"/>
</dbReference>
<protein>
    <recommendedName>
        <fullName evidence="4">Imelysin-like domain-containing protein</fullName>
    </recommendedName>
</protein>
<evidence type="ECO:0000313" key="6">
    <source>
        <dbReference type="Proteomes" id="UP000323632"/>
    </source>
</evidence>
<accession>A0A5M6CJJ7</accession>
<evidence type="ECO:0000256" key="2">
    <source>
        <dbReference type="ARBA" id="ARBA00022729"/>
    </source>
</evidence>
<evidence type="ECO:0000256" key="3">
    <source>
        <dbReference type="SAM" id="SignalP"/>
    </source>
</evidence>
<proteinExistence type="predicted"/>
<dbReference type="PROSITE" id="PS51257">
    <property type="entry name" value="PROKAR_LIPOPROTEIN"/>
    <property type="match status" value="1"/>
</dbReference>
<dbReference type="Gene3D" id="1.20.1420.20">
    <property type="entry name" value="M75 peptidase, HXXE motif"/>
    <property type="match status" value="1"/>
</dbReference>
<dbReference type="InterPro" id="IPR018976">
    <property type="entry name" value="Imelysin-like"/>
</dbReference>
<feature type="domain" description="Imelysin-like" evidence="4">
    <location>
        <begin position="53"/>
        <end position="351"/>
    </location>
</feature>
<evidence type="ECO:0000259" key="4">
    <source>
        <dbReference type="Pfam" id="PF09375"/>
    </source>
</evidence>
<evidence type="ECO:0000313" key="5">
    <source>
        <dbReference type="EMBL" id="KAA5533525.1"/>
    </source>
</evidence>
<dbReference type="InterPro" id="IPR034982">
    <property type="entry name" value="Imelysin-like_IrpA"/>
</dbReference>
<gene>
    <name evidence="5" type="ORF">F0919_13370</name>
</gene>
<feature type="signal peptide" evidence="3">
    <location>
        <begin position="1"/>
        <end position="23"/>
    </location>
</feature>
<dbReference type="CDD" id="cd14658">
    <property type="entry name" value="Imelysin-like_IrpA"/>
    <property type="match status" value="1"/>
</dbReference>
<dbReference type="RefSeq" id="WP_150033272.1">
    <property type="nucleotide sequence ID" value="NZ_VWSH01000003.1"/>
</dbReference>
<organism evidence="5 6">
    <name type="scientific">Taibaiella lutea</name>
    <dbReference type="NCBI Taxonomy" id="2608001"/>
    <lineage>
        <taxon>Bacteria</taxon>
        <taxon>Pseudomonadati</taxon>
        <taxon>Bacteroidota</taxon>
        <taxon>Chitinophagia</taxon>
        <taxon>Chitinophagales</taxon>
        <taxon>Chitinophagaceae</taxon>
        <taxon>Taibaiella</taxon>
    </lineage>
</organism>
<name>A0A5M6CJJ7_9BACT</name>
<comment type="subcellular location">
    <subcellularLocation>
        <location evidence="1">Cell envelope</location>
    </subcellularLocation>
</comment>